<protein>
    <recommendedName>
        <fullName evidence="6">Methyltransferase type 11 domain-containing protein</fullName>
    </recommendedName>
</protein>
<evidence type="ECO:0000259" key="3">
    <source>
        <dbReference type="Pfam" id="PF25276"/>
    </source>
</evidence>
<dbReference type="SUPFAM" id="SSF53335">
    <property type="entry name" value="S-adenosyl-L-methionine-dependent methyltransferases"/>
    <property type="match status" value="1"/>
</dbReference>
<accession>A0A7J0GQR1</accession>
<dbReference type="InterPro" id="IPR013216">
    <property type="entry name" value="Methyltransf_11"/>
</dbReference>
<gene>
    <name evidence="4" type="ORF">Acr_23g0015320</name>
</gene>
<feature type="transmembrane region" description="Helical" evidence="1">
    <location>
        <begin position="20"/>
        <end position="40"/>
    </location>
</feature>
<dbReference type="Proteomes" id="UP000585474">
    <property type="component" value="Unassembled WGS sequence"/>
</dbReference>
<evidence type="ECO:0008006" key="6">
    <source>
        <dbReference type="Google" id="ProtNLM"/>
    </source>
</evidence>
<dbReference type="EMBL" id="BJWL01000023">
    <property type="protein sequence ID" value="GFZ13147.1"/>
    <property type="molecule type" value="Genomic_DNA"/>
</dbReference>
<evidence type="ECO:0000256" key="1">
    <source>
        <dbReference type="SAM" id="Phobius"/>
    </source>
</evidence>
<dbReference type="Pfam" id="PF25276">
    <property type="entry name" value="DUF7870"/>
    <property type="match status" value="1"/>
</dbReference>
<name>A0A7J0GQR1_9ERIC</name>
<keyword evidence="1" id="KW-1133">Transmembrane helix</keyword>
<dbReference type="PANTHER" id="PTHR47291:SF1">
    <property type="entry name" value="PEPTIDE UPSTREAM PROTEIN"/>
    <property type="match status" value="1"/>
</dbReference>
<dbReference type="InterPro" id="IPR029063">
    <property type="entry name" value="SAM-dependent_MTases_sf"/>
</dbReference>
<evidence type="ECO:0000313" key="5">
    <source>
        <dbReference type="Proteomes" id="UP000585474"/>
    </source>
</evidence>
<dbReference type="OrthoDB" id="1076011at2759"/>
<reference evidence="4 5" key="1">
    <citation type="submission" date="2019-07" db="EMBL/GenBank/DDBJ databases">
        <title>De Novo Assembly of kiwifruit Actinidia rufa.</title>
        <authorList>
            <person name="Sugita-Konishi S."/>
            <person name="Sato K."/>
            <person name="Mori E."/>
            <person name="Abe Y."/>
            <person name="Kisaki G."/>
            <person name="Hamano K."/>
            <person name="Suezawa K."/>
            <person name="Otani M."/>
            <person name="Fukuda T."/>
            <person name="Manabe T."/>
            <person name="Gomi K."/>
            <person name="Tabuchi M."/>
            <person name="Akimitsu K."/>
            <person name="Kataoka I."/>
        </authorList>
    </citation>
    <scope>NUCLEOTIDE SEQUENCE [LARGE SCALE GENOMIC DNA]</scope>
    <source>
        <strain evidence="5">cv. Fuchu</strain>
    </source>
</reference>
<sequence>MDLKVLKWQIRRGSLARRLFMRALLFALAMAVFTFVQIVHDVRTMEPLAMNFNECTMSIGLNPYANLTGFLKPMSSFGFPFHGPCKEVGNLTNDVVKELMEKNLLDSGAKALCVGEGSATAVSALRELGFSKAFGVDRHPSFSLLQKRFLYELDFKDNYFDFVFSRALDRVSVPALLVLEIERVLRPGGTGAMLVGASSFYSGGLIRSATPVSSFLKSSNVVHVCGIGSFTLVIFKKRFDKVAFFEHYRLPSECRSIKNSKPFIKFMEPLVDKNSGPIETKLSYLPEFMNISSRNRFIYINIGAGELVNSSISEMFKPFYPREPRAFNVYVVDHNISVLSSYVKTPGVTFVYHPGLAGDKAITSLSSDDDYLSAPFDEEEFDFIRWFKRTVSDEDFVVLMMMNARAVELKILFELFESGAICRVDELFLGCSDSTDCTSATCGDCVSLFKGLRNSGVFVHRWLGN</sequence>
<dbReference type="Pfam" id="PF08241">
    <property type="entry name" value="Methyltransf_11"/>
    <property type="match status" value="1"/>
</dbReference>
<keyword evidence="1" id="KW-0472">Membrane</keyword>
<evidence type="ECO:0000259" key="2">
    <source>
        <dbReference type="Pfam" id="PF08241"/>
    </source>
</evidence>
<dbReference type="Gene3D" id="3.40.50.150">
    <property type="entry name" value="Vaccinia Virus protein VP39"/>
    <property type="match status" value="1"/>
</dbReference>
<feature type="domain" description="DUF7870" evidence="3">
    <location>
        <begin position="378"/>
        <end position="462"/>
    </location>
</feature>
<keyword evidence="5" id="KW-1185">Reference proteome</keyword>
<feature type="domain" description="Methyltransferase type 11" evidence="2">
    <location>
        <begin position="112"/>
        <end position="190"/>
    </location>
</feature>
<organism evidence="4 5">
    <name type="scientific">Actinidia rufa</name>
    <dbReference type="NCBI Taxonomy" id="165716"/>
    <lineage>
        <taxon>Eukaryota</taxon>
        <taxon>Viridiplantae</taxon>
        <taxon>Streptophyta</taxon>
        <taxon>Embryophyta</taxon>
        <taxon>Tracheophyta</taxon>
        <taxon>Spermatophyta</taxon>
        <taxon>Magnoliopsida</taxon>
        <taxon>eudicotyledons</taxon>
        <taxon>Gunneridae</taxon>
        <taxon>Pentapetalae</taxon>
        <taxon>asterids</taxon>
        <taxon>Ericales</taxon>
        <taxon>Actinidiaceae</taxon>
        <taxon>Actinidia</taxon>
    </lineage>
</organism>
<proteinExistence type="predicted"/>
<dbReference type="InterPro" id="IPR057192">
    <property type="entry name" value="DUF7870"/>
</dbReference>
<dbReference type="GO" id="GO:0009820">
    <property type="term" value="P:alkaloid metabolic process"/>
    <property type="evidence" value="ECO:0007669"/>
    <property type="project" value="UniProtKB-KW"/>
</dbReference>
<dbReference type="GO" id="GO:0008757">
    <property type="term" value="F:S-adenosylmethionine-dependent methyltransferase activity"/>
    <property type="evidence" value="ECO:0007669"/>
    <property type="project" value="InterPro"/>
</dbReference>
<dbReference type="PANTHER" id="PTHR47291">
    <property type="entry name" value="PEPTIDE UPSTREAM PROTEIN"/>
    <property type="match status" value="1"/>
</dbReference>
<comment type="caution">
    <text evidence="4">The sequence shown here is derived from an EMBL/GenBank/DDBJ whole genome shotgun (WGS) entry which is preliminary data.</text>
</comment>
<keyword evidence="1" id="KW-0812">Transmembrane</keyword>
<dbReference type="AlphaFoldDB" id="A0A7J0GQR1"/>
<evidence type="ECO:0000313" key="4">
    <source>
        <dbReference type="EMBL" id="GFZ13147.1"/>
    </source>
</evidence>